<keyword evidence="2" id="KW-1185">Reference proteome</keyword>
<dbReference type="EMBL" id="CM037155">
    <property type="protein sequence ID" value="KAH7847645.1"/>
    <property type="molecule type" value="Genomic_DNA"/>
</dbReference>
<accession>A0ACB7Y3Y6</accession>
<organism evidence="1 2">
    <name type="scientific">Vaccinium darrowii</name>
    <dbReference type="NCBI Taxonomy" id="229202"/>
    <lineage>
        <taxon>Eukaryota</taxon>
        <taxon>Viridiplantae</taxon>
        <taxon>Streptophyta</taxon>
        <taxon>Embryophyta</taxon>
        <taxon>Tracheophyta</taxon>
        <taxon>Spermatophyta</taxon>
        <taxon>Magnoliopsida</taxon>
        <taxon>eudicotyledons</taxon>
        <taxon>Gunneridae</taxon>
        <taxon>Pentapetalae</taxon>
        <taxon>asterids</taxon>
        <taxon>Ericales</taxon>
        <taxon>Ericaceae</taxon>
        <taxon>Vaccinioideae</taxon>
        <taxon>Vaccinieae</taxon>
        <taxon>Vaccinium</taxon>
    </lineage>
</organism>
<protein>
    <submittedName>
        <fullName evidence="1">Uncharacterized protein</fullName>
    </submittedName>
</protein>
<evidence type="ECO:0000313" key="2">
    <source>
        <dbReference type="Proteomes" id="UP000828048"/>
    </source>
</evidence>
<evidence type="ECO:0000313" key="1">
    <source>
        <dbReference type="EMBL" id="KAH7847645.1"/>
    </source>
</evidence>
<dbReference type="Proteomes" id="UP000828048">
    <property type="component" value="Chromosome 5"/>
</dbReference>
<name>A0ACB7Y3Y6_9ERIC</name>
<proteinExistence type="predicted"/>
<comment type="caution">
    <text evidence="1">The sequence shown here is derived from an EMBL/GenBank/DDBJ whole genome shotgun (WGS) entry which is preliminary data.</text>
</comment>
<sequence>MNVMETTCPVLISLPPIESNTTTRNIVIVSTLFAAELISGLLFFWAFLNKFIKYRDMAWTLGLEFLPAGGPKQFSYAELKDATDNFSNIISKGGFGDVYKGELSDHRVVRLNA</sequence>
<reference evidence="1 2" key="1">
    <citation type="journal article" date="2021" name="Hortic Res">
        <title>High-quality reference genome and annotation aids understanding of berry development for evergreen blueberry (Vaccinium darrowii).</title>
        <authorList>
            <person name="Yu J."/>
            <person name="Hulse-Kemp A.M."/>
            <person name="Babiker E."/>
            <person name="Staton M."/>
        </authorList>
    </citation>
    <scope>NUCLEOTIDE SEQUENCE [LARGE SCALE GENOMIC DNA]</scope>
    <source>
        <strain evidence="2">cv. NJ 8807/NJ 8810</strain>
        <tissue evidence="1">Young leaf</tissue>
    </source>
</reference>
<gene>
    <name evidence="1" type="ORF">Vadar_028487</name>
</gene>